<reference evidence="2" key="1">
    <citation type="journal article" date="2019" name="Curr. Biol.">
        <title>Genome Sequence of Striga asiatica Provides Insight into the Evolution of Plant Parasitism.</title>
        <authorList>
            <person name="Yoshida S."/>
            <person name="Kim S."/>
            <person name="Wafula E.K."/>
            <person name="Tanskanen J."/>
            <person name="Kim Y.M."/>
            <person name="Honaas L."/>
            <person name="Yang Z."/>
            <person name="Spallek T."/>
            <person name="Conn C.E."/>
            <person name="Ichihashi Y."/>
            <person name="Cheong K."/>
            <person name="Cui S."/>
            <person name="Der J.P."/>
            <person name="Gundlach H."/>
            <person name="Jiao Y."/>
            <person name="Hori C."/>
            <person name="Ishida J.K."/>
            <person name="Kasahara H."/>
            <person name="Kiba T."/>
            <person name="Kim M.S."/>
            <person name="Koo N."/>
            <person name="Laohavisit A."/>
            <person name="Lee Y.H."/>
            <person name="Lumba S."/>
            <person name="McCourt P."/>
            <person name="Mortimer J.C."/>
            <person name="Mutuku J.M."/>
            <person name="Nomura T."/>
            <person name="Sasaki-Sekimoto Y."/>
            <person name="Seto Y."/>
            <person name="Wang Y."/>
            <person name="Wakatake T."/>
            <person name="Sakakibara H."/>
            <person name="Demura T."/>
            <person name="Yamaguchi S."/>
            <person name="Yoneyama K."/>
            <person name="Manabe R.I."/>
            <person name="Nelson D.C."/>
            <person name="Schulman A.H."/>
            <person name="Timko M.P."/>
            <person name="dePamphilis C.W."/>
            <person name="Choi D."/>
            <person name="Shirasu K."/>
        </authorList>
    </citation>
    <scope>NUCLEOTIDE SEQUENCE [LARGE SCALE GENOMIC DNA]</scope>
    <source>
        <strain evidence="2">cv. UVA1</strain>
    </source>
</reference>
<dbReference type="AlphaFoldDB" id="A0A5A7QW93"/>
<keyword evidence="2" id="KW-1185">Reference proteome</keyword>
<evidence type="ECO:0000313" key="2">
    <source>
        <dbReference type="Proteomes" id="UP000325081"/>
    </source>
</evidence>
<accession>A0A5A7QW93</accession>
<comment type="caution">
    <text evidence="1">The sequence shown here is derived from an EMBL/GenBank/DDBJ whole genome shotgun (WGS) entry which is preliminary data.</text>
</comment>
<evidence type="ECO:0000313" key="1">
    <source>
        <dbReference type="EMBL" id="GER48657.1"/>
    </source>
</evidence>
<organism evidence="1 2">
    <name type="scientific">Striga asiatica</name>
    <name type="common">Asiatic witchweed</name>
    <name type="synonym">Buchnera asiatica</name>
    <dbReference type="NCBI Taxonomy" id="4170"/>
    <lineage>
        <taxon>Eukaryota</taxon>
        <taxon>Viridiplantae</taxon>
        <taxon>Streptophyta</taxon>
        <taxon>Embryophyta</taxon>
        <taxon>Tracheophyta</taxon>
        <taxon>Spermatophyta</taxon>
        <taxon>Magnoliopsida</taxon>
        <taxon>eudicotyledons</taxon>
        <taxon>Gunneridae</taxon>
        <taxon>Pentapetalae</taxon>
        <taxon>asterids</taxon>
        <taxon>lamiids</taxon>
        <taxon>Lamiales</taxon>
        <taxon>Orobanchaceae</taxon>
        <taxon>Buchnereae</taxon>
        <taxon>Striga</taxon>
    </lineage>
</organism>
<name>A0A5A7QW93_STRAF</name>
<gene>
    <name evidence="1" type="ORF">STAS_25839</name>
</gene>
<dbReference type="Proteomes" id="UP000325081">
    <property type="component" value="Unassembled WGS sequence"/>
</dbReference>
<proteinExistence type="predicted"/>
<protein>
    <submittedName>
        <fullName evidence="1">Prephenate dehydratase</fullName>
    </submittedName>
</protein>
<sequence length="253" mass="27503">MGRMLAEGECRKCLLCLSTCLPRRLPGLSPSRVRHGYRDSVDEGVVVGREAVGEVAVCSSLGDNGKVALAEAHISGFNTNNLSPTGLATPKHNICCCTTFTVVVVWFVPTQESNGDSLEIVVWGAVDARVAWGVAGAKYGLVIEKRTLGGIEGEGGVRTRLARLEYRIPLRIIAHKARHALSPHNVGGCIENEGIWCWRCAEANRDREHVFVGSLRGEGGPHGKACSRFCVLGAWIHFHHKNLDEDRSLSNEQ</sequence>
<dbReference type="EMBL" id="BKCP01008292">
    <property type="protein sequence ID" value="GER48657.1"/>
    <property type="molecule type" value="Genomic_DNA"/>
</dbReference>